<dbReference type="GO" id="GO:0046872">
    <property type="term" value="F:metal ion binding"/>
    <property type="evidence" value="ECO:0007669"/>
    <property type="project" value="UniProtKB-KW"/>
</dbReference>
<dbReference type="Proteomes" id="UP001279410">
    <property type="component" value="Unassembled WGS sequence"/>
</dbReference>
<dbReference type="InterPro" id="IPR036985">
    <property type="entry name" value="Transglutaminase-like_sf"/>
</dbReference>
<evidence type="ECO:0000256" key="5">
    <source>
        <dbReference type="ARBA" id="ARBA00023315"/>
    </source>
</evidence>
<comment type="cofactor">
    <cofactor evidence="9">
        <name>Ca(2+)</name>
        <dbReference type="ChEBI" id="CHEBI:29108"/>
    </cofactor>
    <text evidence="9">Binds 1 Ca(2+) ion per subunit.</text>
</comment>
<dbReference type="PIRSF" id="PIRSF000459">
    <property type="entry name" value="TGM_EBP42"/>
    <property type="match status" value="1"/>
</dbReference>
<dbReference type="InterPro" id="IPR038765">
    <property type="entry name" value="Papain-like_cys_pep_sf"/>
</dbReference>
<dbReference type="Pfam" id="PF00868">
    <property type="entry name" value="Transglut_N"/>
    <property type="match status" value="1"/>
</dbReference>
<name>A0AAD3MHF5_LATJO</name>
<dbReference type="PANTHER" id="PTHR11590:SF42">
    <property type="entry name" value="COAGULATION FACTOR XIII A CHAIN"/>
    <property type="match status" value="1"/>
</dbReference>
<dbReference type="Gene3D" id="2.60.40.10">
    <property type="entry name" value="Immunoglobulins"/>
    <property type="match status" value="3"/>
</dbReference>
<feature type="compositionally biased region" description="Polar residues" evidence="10">
    <location>
        <begin position="77"/>
        <end position="87"/>
    </location>
</feature>
<dbReference type="FunFam" id="2.60.40.10:FF:000171">
    <property type="entry name" value="protein-glutamine gamma-glutamyltransferase 6"/>
    <property type="match status" value="1"/>
</dbReference>
<keyword evidence="3 9" id="KW-0479">Metal-binding</keyword>
<organism evidence="12 13">
    <name type="scientific">Lates japonicus</name>
    <name type="common">Japanese lates</name>
    <dbReference type="NCBI Taxonomy" id="270547"/>
    <lineage>
        <taxon>Eukaryota</taxon>
        <taxon>Metazoa</taxon>
        <taxon>Chordata</taxon>
        <taxon>Craniata</taxon>
        <taxon>Vertebrata</taxon>
        <taxon>Euteleostomi</taxon>
        <taxon>Actinopterygii</taxon>
        <taxon>Neopterygii</taxon>
        <taxon>Teleostei</taxon>
        <taxon>Neoteleostei</taxon>
        <taxon>Acanthomorphata</taxon>
        <taxon>Carangaria</taxon>
        <taxon>Carangaria incertae sedis</taxon>
        <taxon>Centropomidae</taxon>
        <taxon>Lates</taxon>
    </lineage>
</organism>
<keyword evidence="13" id="KW-1185">Reference proteome</keyword>
<dbReference type="InterPro" id="IPR050779">
    <property type="entry name" value="Transglutaminase"/>
</dbReference>
<dbReference type="SUPFAM" id="SSF54001">
    <property type="entry name" value="Cysteine proteinases"/>
    <property type="match status" value="1"/>
</dbReference>
<dbReference type="SUPFAM" id="SSF81296">
    <property type="entry name" value="E set domains"/>
    <property type="match status" value="1"/>
</dbReference>
<dbReference type="Pfam" id="PF00927">
    <property type="entry name" value="Transglut_C"/>
    <property type="match status" value="1"/>
</dbReference>
<comment type="similarity">
    <text evidence="1">Belongs to the transglutaminase superfamily. Transglutaminase family.</text>
</comment>
<evidence type="ECO:0000256" key="1">
    <source>
        <dbReference type="ARBA" id="ARBA00005968"/>
    </source>
</evidence>
<sequence length="833" mass="93897">MLAVRTACCRCTLAVRRPWLHTWVYKQKQRTHRRSGSSRLTPADSSFSLQLHLRCVHSALQQIRSLHSPARDHPHRTVTSMSDQSATPTPSDPPPPPPGRPPKVMNRGRTAVPIASSNSESTDVPEFEHFGVPGPRGLPPLTEYLDILDVDMMKKPNESNKMNHHTTLYQSDSLIVRRGQEFEVKITFNRPFNSAQDKFAVEFVIGSSPQYSKGTYIPVFPTKDRQSSWAGHITNKSDNTITMGITPAANCIVGKYHMYVAVATPYGIRRTRRDISRDLYILFNPWVADDAVFLDDEKERDECVMTEMGIIYHGAYDDISERNWNYGQFNYGVLDACLYIMDRSEMPITNRGDPIKVTRKASAMLNSRDDDGVLVGSWSGDYTYGVAPTSWTGSTDILLSYASSKMPVCYAQCWVYAAVFNTFLRCLGIPSRVVTNFFSAHDNDGNLKTDIILDENGRIDRHRTKDSIWNYHCWNECYMSRPDLPTGFGGWQVVDATPQETSDGMYRCGPASVQAIKHGQICFPFDAAFVFAEVNSDVVFYSRKKDGTMEPVKVNRTHIGRLVLTKNPGDLTRRDITNQYKFSEGSAEERTVLEKAEEYGCKREKSNPALADVDLVLPTLEISVGDDFELSVEFINRSDQERTMDTYISGNVVYYTGVSSSEFLFRTPTVEIEPNQKRATLYFYILQTVKELVSVQSKSYMKQLVEQANLHFIVTGKVNETGQIITAMKVVTLRNPKLSVEVSSGGKVNEEMMATVQFTNPFTFNLEGVYIHMEGPGVMLPKFKYYSLIPGGSSLTWTEFFTPQRSGSTRMIATLDCPALRQVYGQATITIEP</sequence>
<comment type="catalytic activity">
    <reaction evidence="7">
        <text>L-glutaminyl-[protein] + L-lysyl-[protein] = [protein]-L-lysyl-N(6)-5-L-glutamyl-[protein] + NH4(+)</text>
        <dbReference type="Rhea" id="RHEA:54816"/>
        <dbReference type="Rhea" id="RHEA-COMP:9752"/>
        <dbReference type="Rhea" id="RHEA-COMP:10207"/>
        <dbReference type="Rhea" id="RHEA-COMP:14005"/>
        <dbReference type="ChEBI" id="CHEBI:28938"/>
        <dbReference type="ChEBI" id="CHEBI:29969"/>
        <dbReference type="ChEBI" id="CHEBI:30011"/>
        <dbReference type="ChEBI" id="CHEBI:138370"/>
        <dbReference type="EC" id="2.3.2.13"/>
    </reaction>
</comment>
<evidence type="ECO:0000256" key="8">
    <source>
        <dbReference type="PIRSR" id="PIRSR000459-1"/>
    </source>
</evidence>
<dbReference type="EC" id="2.3.2.13" evidence="6"/>
<feature type="binding site" evidence="9">
    <location>
        <position position="584"/>
    </location>
    <ligand>
        <name>Ca(2+)</name>
        <dbReference type="ChEBI" id="CHEBI:29108"/>
    </ligand>
</feature>
<dbReference type="InterPro" id="IPR008958">
    <property type="entry name" value="Transglutaminase_C"/>
</dbReference>
<feature type="active site" evidence="8">
    <location>
        <position position="495"/>
    </location>
</feature>
<feature type="region of interest" description="Disordered" evidence="10">
    <location>
        <begin position="67"/>
        <end position="107"/>
    </location>
</feature>
<accession>A0AAD3MHF5</accession>
<evidence type="ECO:0000256" key="9">
    <source>
        <dbReference type="PIRSR" id="PIRSR000459-2"/>
    </source>
</evidence>
<evidence type="ECO:0000256" key="3">
    <source>
        <dbReference type="ARBA" id="ARBA00022723"/>
    </source>
</evidence>
<dbReference type="InterPro" id="IPR013783">
    <property type="entry name" value="Ig-like_fold"/>
</dbReference>
<feature type="binding site" evidence="9">
    <location>
        <position position="589"/>
    </location>
    <ligand>
        <name>Ca(2+)</name>
        <dbReference type="ChEBI" id="CHEBI:29108"/>
    </ligand>
</feature>
<evidence type="ECO:0000256" key="2">
    <source>
        <dbReference type="ARBA" id="ARBA00022679"/>
    </source>
</evidence>
<dbReference type="GO" id="GO:0003810">
    <property type="term" value="F:protein-glutamine gamma-glutamyltransferase activity"/>
    <property type="evidence" value="ECO:0007669"/>
    <property type="project" value="UniProtKB-EC"/>
</dbReference>
<dbReference type="EMBL" id="BRZM01000018">
    <property type="protein sequence ID" value="GLD53859.1"/>
    <property type="molecule type" value="Genomic_DNA"/>
</dbReference>
<dbReference type="GO" id="GO:0007399">
    <property type="term" value="P:nervous system development"/>
    <property type="evidence" value="ECO:0007669"/>
    <property type="project" value="UniProtKB-ARBA"/>
</dbReference>
<dbReference type="FunFam" id="2.60.40.10:FF:002275">
    <property type="entry name" value="Coagulation factor XIII, A1 polypeptide"/>
    <property type="match status" value="1"/>
</dbReference>
<evidence type="ECO:0000313" key="13">
    <source>
        <dbReference type="Proteomes" id="UP001279410"/>
    </source>
</evidence>
<keyword evidence="5" id="KW-0012">Acyltransferase</keyword>
<dbReference type="FunFam" id="3.90.260.10:FF:000001">
    <property type="entry name" value="Protein-glutamine gamma-glutamyltransferase 2"/>
    <property type="match status" value="1"/>
</dbReference>
<evidence type="ECO:0000256" key="6">
    <source>
        <dbReference type="ARBA" id="ARBA00024222"/>
    </source>
</evidence>
<dbReference type="InterPro" id="IPR002931">
    <property type="entry name" value="Transglutaminase-like"/>
</dbReference>
<protein>
    <recommendedName>
        <fullName evidence="6">protein-glutamine gamma-glutamyltransferase</fullName>
        <ecNumber evidence="6">2.3.2.13</ecNumber>
    </recommendedName>
</protein>
<feature type="active site" evidence="8">
    <location>
        <position position="413"/>
    </location>
</feature>
<dbReference type="Pfam" id="PF01841">
    <property type="entry name" value="Transglut_core"/>
    <property type="match status" value="1"/>
</dbReference>
<keyword evidence="4 9" id="KW-0106">Calcium</keyword>
<feature type="binding site" evidence="9">
    <location>
        <position position="535"/>
    </location>
    <ligand>
        <name>Ca(2+)</name>
        <dbReference type="ChEBI" id="CHEBI:29108"/>
    </ligand>
</feature>
<evidence type="ECO:0000313" key="12">
    <source>
        <dbReference type="EMBL" id="GLD53859.1"/>
    </source>
</evidence>
<feature type="binding site" evidence="9">
    <location>
        <position position="537"/>
    </location>
    <ligand>
        <name>Ca(2+)</name>
        <dbReference type="ChEBI" id="CHEBI:29108"/>
    </ligand>
</feature>
<dbReference type="SMART" id="SM00460">
    <property type="entry name" value="TGc"/>
    <property type="match status" value="1"/>
</dbReference>
<feature type="domain" description="Transglutaminase-like" evidence="11">
    <location>
        <begin position="405"/>
        <end position="498"/>
    </location>
</feature>
<feature type="compositionally biased region" description="Pro residues" evidence="10">
    <location>
        <begin position="90"/>
        <end position="101"/>
    </location>
</feature>
<evidence type="ECO:0000256" key="7">
    <source>
        <dbReference type="ARBA" id="ARBA00051843"/>
    </source>
</evidence>
<dbReference type="Gene3D" id="3.90.260.10">
    <property type="entry name" value="Transglutaminase-like"/>
    <property type="match status" value="1"/>
</dbReference>
<dbReference type="InterPro" id="IPR001102">
    <property type="entry name" value="Transglutaminase_N"/>
</dbReference>
<dbReference type="InterPro" id="IPR014756">
    <property type="entry name" value="Ig_E-set"/>
</dbReference>
<dbReference type="GO" id="GO:0072378">
    <property type="term" value="P:blood coagulation, fibrin clot formation"/>
    <property type="evidence" value="ECO:0007669"/>
    <property type="project" value="TreeGrafter"/>
</dbReference>
<gene>
    <name evidence="12" type="ORF">AKAME5_000655300</name>
</gene>
<feature type="active site" evidence="8">
    <location>
        <position position="472"/>
    </location>
</feature>
<dbReference type="AlphaFoldDB" id="A0AAD3MHF5"/>
<dbReference type="PANTHER" id="PTHR11590">
    <property type="entry name" value="PROTEIN-GLUTAMINE GAMMA-GLUTAMYLTRANSFERASE"/>
    <property type="match status" value="1"/>
</dbReference>
<reference evidence="12" key="1">
    <citation type="submission" date="2022-08" db="EMBL/GenBank/DDBJ databases">
        <title>Genome sequencing of akame (Lates japonicus).</title>
        <authorList>
            <person name="Hashiguchi Y."/>
            <person name="Takahashi H."/>
        </authorList>
    </citation>
    <scope>NUCLEOTIDE SEQUENCE</scope>
    <source>
        <strain evidence="12">Kochi</strain>
    </source>
</reference>
<dbReference type="InterPro" id="IPR036238">
    <property type="entry name" value="Transglutaminase_C_sf"/>
</dbReference>
<dbReference type="SUPFAM" id="SSF49309">
    <property type="entry name" value="Transglutaminase, two C-terminal domains"/>
    <property type="match status" value="2"/>
</dbReference>
<evidence type="ECO:0000256" key="4">
    <source>
        <dbReference type="ARBA" id="ARBA00022837"/>
    </source>
</evidence>
<dbReference type="InterPro" id="IPR023608">
    <property type="entry name" value="Transglutaminase_animal"/>
</dbReference>
<keyword evidence="2" id="KW-0808">Transferase</keyword>
<comment type="caution">
    <text evidence="12">The sequence shown here is derived from an EMBL/GenBank/DDBJ whole genome shotgun (WGS) entry which is preliminary data.</text>
</comment>
<evidence type="ECO:0000256" key="10">
    <source>
        <dbReference type="SAM" id="MobiDB-lite"/>
    </source>
</evidence>
<evidence type="ECO:0000259" key="11">
    <source>
        <dbReference type="SMART" id="SM00460"/>
    </source>
</evidence>
<proteinExistence type="inferred from homology"/>